<dbReference type="AlphaFoldDB" id="D5K9B6"/>
<feature type="non-terminal residue" evidence="2">
    <location>
        <position position="131"/>
    </location>
</feature>
<feature type="non-terminal residue" evidence="2">
    <location>
        <position position="1"/>
    </location>
</feature>
<evidence type="ECO:0000259" key="1">
    <source>
        <dbReference type="PROSITE" id="PS51554"/>
    </source>
</evidence>
<organism evidence="2">
    <name type="scientific">uncultured Geobacter sp</name>
    <dbReference type="NCBI Taxonomy" id="186741"/>
    <lineage>
        <taxon>Bacteria</taxon>
        <taxon>Pseudomonadati</taxon>
        <taxon>Thermodesulfobacteriota</taxon>
        <taxon>Desulfuromonadia</taxon>
        <taxon>Geobacterales</taxon>
        <taxon>Geobacteraceae</taxon>
        <taxon>Geobacter</taxon>
        <taxon>environmental samples</taxon>
    </lineage>
</organism>
<dbReference type="PROSITE" id="PS51554">
    <property type="entry name" value="PFL"/>
    <property type="match status" value="1"/>
</dbReference>
<accession>D5K9B6</accession>
<dbReference type="Gene3D" id="3.20.70.20">
    <property type="match status" value="1"/>
</dbReference>
<reference evidence="2" key="1">
    <citation type="submission" date="2010-01" db="EMBL/GenBank/DDBJ databases">
        <title>Metabolic activity variations in the Marmara Sea sediment.</title>
        <authorList>
            <person name="Kolukirik M."/>
            <person name="Ince O."/>
            <person name="Ince B."/>
        </authorList>
    </citation>
    <scope>NUCLEOTIDE SEQUENCE</scope>
</reference>
<dbReference type="Pfam" id="PF02901">
    <property type="entry name" value="PFL-like"/>
    <property type="match status" value="1"/>
</dbReference>
<feature type="domain" description="PFL" evidence="1">
    <location>
        <begin position="1"/>
        <end position="131"/>
    </location>
</feature>
<dbReference type="EMBL" id="GU477534">
    <property type="protein sequence ID" value="ADF36107.1"/>
    <property type="molecule type" value="Genomic_DNA"/>
</dbReference>
<gene>
    <name evidence="2" type="primary">bssA</name>
</gene>
<evidence type="ECO:0000313" key="2">
    <source>
        <dbReference type="EMBL" id="ADF36107.1"/>
    </source>
</evidence>
<proteinExistence type="predicted"/>
<dbReference type="SUPFAM" id="SSF51998">
    <property type="entry name" value="PFL-like glycyl radical enzymes"/>
    <property type="match status" value="1"/>
</dbReference>
<sequence length="131" mass="15118">SIAKIDLWKPMIIAVEAVIYWARRHARLAMIVAELFETNLERIEELLVLADICHRVPAEPCQGLKVAFQANWYTFLLCLAIDRYASGYALKDDELLVPYYNFSVKDQSFQPMSHTDVIVMVEMVRLKISVL</sequence>
<name>D5K9B6_9BACT</name>
<dbReference type="InterPro" id="IPR004184">
    <property type="entry name" value="PFL_dom"/>
</dbReference>
<protein>
    <submittedName>
        <fullName evidence="2">Benzylsuccinate synthase alpha-subunit</fullName>
    </submittedName>
</protein>
<dbReference type="GO" id="GO:0003824">
    <property type="term" value="F:catalytic activity"/>
    <property type="evidence" value="ECO:0007669"/>
    <property type="project" value="InterPro"/>
</dbReference>